<dbReference type="EMBL" id="CAUYUJ010020176">
    <property type="protein sequence ID" value="CAK0896366.1"/>
    <property type="molecule type" value="Genomic_DNA"/>
</dbReference>
<sequence>MVGVFVELPTLSCTDFLIVPDLKFSKLELMQRSPKISSTSYVSMQASLGMLKAPMDMLVLIVILDGQGPTVLDEACQEPEQMAACFLRDDDASMEVAIDGSCTKPPIKEFQRAGWSLALLDPRSDRPLATMRGAVPASLPQEPAVGEHLASAYVSQVADRPCAVHADFKGVIHLGNKQKELQLKARTPYACIAHFAQSLDGFKHVQQCAHVKAHRSGDEYAALSDSQRRLTDANIVADLRAKEAAAIHPAPEQKVVEEMQKAVGRINQIAKLVAHVMPIFDKDDQIRWTRRAPTLRRAASTRKATWHQWQDGELGVQCSTCLQLHTPGQPLPLTGCPGAPTFLLGHRRNPSGHKLVAVNQKGTLESGAQDTYRPVFICRRKAKLRQPCAAATAKGLEVLNNLRRGVGPFKKLKRYIDRAAPLRRLEATSEARATFTKVDIFSGTDAAAPAAGFESRMAALHQREISSRRQFAELEGIGVLGHDFGELKELLLLVGPAPPPARGVSSSAAADVVEHIAERAAAGAAGAGAPRGSVATFDGSGALDNQYVDALGDDEHDTEAAAAEEALGLVTDCFDGSAALDVQVGGALGDGERDAEAAAAAEALGLAMDLDSSGALDDGLLGALGFGAEAAAAGEAGSSLAVVDGSDALDVDTEGALGDTEHDAEAPHGNLPLLTENGRFCPAVAPARPPAVDRVGALGDAEHDAEAAAGAASDSAAAVDASDALDGNAATALGSLGFAERVARLLAAAGAREQQAPGAAAPSLGERDGASALAALEGSGRGAEAAADGAVRGPTATYPPQRHGHAWERVPALGDWPGPWDLRAAPSVRGQGRGHGGALDDRVAALDGGRRAPLGDLEHDAEAAAAGASPRAARASADSVESKAGAEARAAEFKKLVAQFGGGRQARRT</sequence>
<reference evidence="2" key="1">
    <citation type="submission" date="2023-10" db="EMBL/GenBank/DDBJ databases">
        <authorList>
            <person name="Chen Y."/>
            <person name="Shah S."/>
            <person name="Dougan E. K."/>
            <person name="Thang M."/>
            <person name="Chan C."/>
        </authorList>
    </citation>
    <scope>NUCLEOTIDE SEQUENCE [LARGE SCALE GENOMIC DNA]</scope>
</reference>
<protein>
    <recommendedName>
        <fullName evidence="4">RNase H type-1 domain-containing protein</fullName>
    </recommendedName>
</protein>
<proteinExistence type="predicted"/>
<organism evidence="2 3">
    <name type="scientific">Prorocentrum cordatum</name>
    <dbReference type="NCBI Taxonomy" id="2364126"/>
    <lineage>
        <taxon>Eukaryota</taxon>
        <taxon>Sar</taxon>
        <taxon>Alveolata</taxon>
        <taxon>Dinophyceae</taxon>
        <taxon>Prorocentrales</taxon>
        <taxon>Prorocentraceae</taxon>
        <taxon>Prorocentrum</taxon>
    </lineage>
</organism>
<evidence type="ECO:0000313" key="3">
    <source>
        <dbReference type="Proteomes" id="UP001189429"/>
    </source>
</evidence>
<name>A0ABN9XE28_9DINO</name>
<evidence type="ECO:0008006" key="4">
    <source>
        <dbReference type="Google" id="ProtNLM"/>
    </source>
</evidence>
<evidence type="ECO:0000256" key="1">
    <source>
        <dbReference type="SAM" id="MobiDB-lite"/>
    </source>
</evidence>
<keyword evidence="3" id="KW-1185">Reference proteome</keyword>
<feature type="compositionally biased region" description="Low complexity" evidence="1">
    <location>
        <begin position="777"/>
        <end position="793"/>
    </location>
</feature>
<feature type="region of interest" description="Disordered" evidence="1">
    <location>
        <begin position="862"/>
        <end position="888"/>
    </location>
</feature>
<comment type="caution">
    <text evidence="2">The sequence shown here is derived from an EMBL/GenBank/DDBJ whole genome shotgun (WGS) entry which is preliminary data.</text>
</comment>
<accession>A0ABN9XE28</accession>
<evidence type="ECO:0000313" key="2">
    <source>
        <dbReference type="EMBL" id="CAK0896366.1"/>
    </source>
</evidence>
<gene>
    <name evidence="2" type="ORF">PCOR1329_LOCUS74854</name>
</gene>
<feature type="compositionally biased region" description="Low complexity" evidence="1">
    <location>
        <begin position="863"/>
        <end position="877"/>
    </location>
</feature>
<feature type="region of interest" description="Disordered" evidence="1">
    <location>
        <begin position="777"/>
        <end position="804"/>
    </location>
</feature>
<dbReference type="Proteomes" id="UP001189429">
    <property type="component" value="Unassembled WGS sequence"/>
</dbReference>